<dbReference type="InParanoid" id="A0A669C9N8"/>
<evidence type="ECO:0000256" key="7">
    <source>
        <dbReference type="SAM" id="SignalP"/>
    </source>
</evidence>
<dbReference type="Gene3D" id="3.40.50.720">
    <property type="entry name" value="NAD(P)-binding Rossmann-like Domain"/>
    <property type="match status" value="1"/>
</dbReference>
<dbReference type="RefSeq" id="XP_013133081.2">
    <property type="nucleotide sequence ID" value="XM_013277627.2"/>
</dbReference>
<keyword evidence="3" id="KW-0808">Transferase</keyword>
<keyword evidence="4" id="KW-0378">Hydrolase</keyword>
<dbReference type="Gene3D" id="1.20.82.10">
    <property type="entry name" value="ADP Ribosyl Cyclase, Chain A, domain 1"/>
    <property type="match status" value="1"/>
</dbReference>
<keyword evidence="9" id="KW-1185">Reference proteome</keyword>
<dbReference type="InterPro" id="IPR003193">
    <property type="entry name" value="ADP-ribosyl_cyclase"/>
</dbReference>
<dbReference type="GeneID" id="102077908"/>
<evidence type="ECO:0000313" key="8">
    <source>
        <dbReference type="Ensembl" id="ENSONIP00000044169.1"/>
    </source>
</evidence>
<dbReference type="EC" id="3.2.2.6" evidence="2"/>
<feature type="chain" id="PRO_5025431357" description="ADP-ribosyl cyclase/cyclic ADP-ribose hydrolase" evidence="7">
    <location>
        <begin position="20"/>
        <end position="272"/>
    </location>
</feature>
<dbReference type="SUPFAM" id="SSF52309">
    <property type="entry name" value="N-(deoxy)ribosyltransferase-like"/>
    <property type="match status" value="1"/>
</dbReference>
<feature type="signal peptide" evidence="7">
    <location>
        <begin position="1"/>
        <end position="19"/>
    </location>
</feature>
<dbReference type="OrthoDB" id="10028716at2759"/>
<keyword evidence="5" id="KW-0520">NAD</keyword>
<dbReference type="GO" id="GO:0016849">
    <property type="term" value="F:phosphorus-oxygen lyase activity"/>
    <property type="evidence" value="ECO:0007669"/>
    <property type="project" value="TreeGrafter"/>
</dbReference>
<evidence type="ECO:0000256" key="2">
    <source>
        <dbReference type="ARBA" id="ARBA00011982"/>
    </source>
</evidence>
<dbReference type="AlphaFoldDB" id="A0A669C9N8"/>
<evidence type="ECO:0000256" key="6">
    <source>
        <dbReference type="ARBA" id="ARBA00023157"/>
    </source>
</evidence>
<name>A0A669C9N8_ORENI</name>
<protein>
    <recommendedName>
        <fullName evidence="2">ADP-ribosyl cyclase/cyclic ADP-ribose hydrolase</fullName>
        <ecNumber evidence="2">3.2.2.6</ecNumber>
    </recommendedName>
</protein>
<organism evidence="8 9">
    <name type="scientific">Oreochromis niloticus</name>
    <name type="common">Nile tilapia</name>
    <name type="synonym">Tilapia nilotica</name>
    <dbReference type="NCBI Taxonomy" id="8128"/>
    <lineage>
        <taxon>Eukaryota</taxon>
        <taxon>Metazoa</taxon>
        <taxon>Chordata</taxon>
        <taxon>Craniata</taxon>
        <taxon>Vertebrata</taxon>
        <taxon>Euteleostomi</taxon>
        <taxon>Actinopterygii</taxon>
        <taxon>Neopterygii</taxon>
        <taxon>Teleostei</taxon>
        <taxon>Neoteleostei</taxon>
        <taxon>Acanthomorphata</taxon>
        <taxon>Ovalentaria</taxon>
        <taxon>Cichlomorphae</taxon>
        <taxon>Cichliformes</taxon>
        <taxon>Cichlidae</taxon>
        <taxon>African cichlids</taxon>
        <taxon>Pseudocrenilabrinae</taxon>
        <taxon>Oreochromini</taxon>
        <taxon>Oreochromis</taxon>
    </lineage>
</organism>
<dbReference type="PANTHER" id="PTHR10912">
    <property type="entry name" value="ADP-RIBOSYL CYCLASE"/>
    <property type="match status" value="1"/>
</dbReference>
<dbReference type="Pfam" id="PF02267">
    <property type="entry name" value="Rib_hydrolayse"/>
    <property type="match status" value="1"/>
</dbReference>
<reference evidence="9" key="1">
    <citation type="submission" date="2012-01" db="EMBL/GenBank/DDBJ databases">
        <title>The Genome Sequence of Oreochromis niloticus (Nile Tilapia).</title>
        <authorList>
            <consortium name="Broad Institute Genome Assembly Team"/>
            <consortium name="Broad Institute Sequencing Platform"/>
            <person name="Di Palma F."/>
            <person name="Johnson J."/>
            <person name="Lander E.S."/>
            <person name="Lindblad-Toh K."/>
        </authorList>
    </citation>
    <scope>NUCLEOTIDE SEQUENCE [LARGE SCALE GENOMIC DNA]</scope>
</reference>
<evidence type="ECO:0000256" key="3">
    <source>
        <dbReference type="ARBA" id="ARBA00022679"/>
    </source>
</evidence>
<dbReference type="GeneTree" id="ENSGT00390000017291"/>
<evidence type="ECO:0000256" key="1">
    <source>
        <dbReference type="ARBA" id="ARBA00005406"/>
    </source>
</evidence>
<dbReference type="KEGG" id="onl:102077908"/>
<evidence type="ECO:0000256" key="4">
    <source>
        <dbReference type="ARBA" id="ARBA00022801"/>
    </source>
</evidence>
<reference evidence="8" key="2">
    <citation type="submission" date="2025-08" db="UniProtKB">
        <authorList>
            <consortium name="Ensembl"/>
        </authorList>
    </citation>
    <scope>IDENTIFICATION</scope>
</reference>
<dbReference type="Proteomes" id="UP000005207">
    <property type="component" value="Linkage group LG9"/>
</dbReference>
<dbReference type="PANTHER" id="PTHR10912:SF9">
    <property type="entry name" value="ADP-RIBOSYL CYCLASE_CYCLIC ADP-RIBOSE HYDROLASE"/>
    <property type="match status" value="1"/>
</dbReference>
<dbReference type="Ensembl" id="ENSONIT00000039948.1">
    <property type="protein sequence ID" value="ENSONIP00000044169.1"/>
    <property type="gene ID" value="ENSONIG00000031376.1"/>
</dbReference>
<evidence type="ECO:0000256" key="5">
    <source>
        <dbReference type="ARBA" id="ARBA00023027"/>
    </source>
</evidence>
<dbReference type="GO" id="GO:0030890">
    <property type="term" value="P:positive regulation of B cell proliferation"/>
    <property type="evidence" value="ECO:0007669"/>
    <property type="project" value="TreeGrafter"/>
</dbReference>
<accession>A0A669C9N8</accession>
<proteinExistence type="inferred from homology"/>
<dbReference type="GO" id="GO:0016740">
    <property type="term" value="F:transferase activity"/>
    <property type="evidence" value="ECO:0007669"/>
    <property type="project" value="UniProtKB-KW"/>
</dbReference>
<dbReference type="GO" id="GO:0005886">
    <property type="term" value="C:plasma membrane"/>
    <property type="evidence" value="ECO:0007669"/>
    <property type="project" value="TreeGrafter"/>
</dbReference>
<keyword evidence="7" id="KW-0732">Signal</keyword>
<keyword evidence="6" id="KW-1015">Disulfide bond</keyword>
<evidence type="ECO:0000313" key="9">
    <source>
        <dbReference type="Proteomes" id="UP000005207"/>
    </source>
</evidence>
<comment type="similarity">
    <text evidence="1">Belongs to the ADP-ribosyl cyclase family.</text>
</comment>
<dbReference type="GO" id="GO:0061809">
    <property type="term" value="F:NAD+ nucleosidase activity, cyclic ADP-ribose generating"/>
    <property type="evidence" value="ECO:0007669"/>
    <property type="project" value="UniProtKB-EC"/>
</dbReference>
<reference evidence="8" key="3">
    <citation type="submission" date="2025-09" db="UniProtKB">
        <authorList>
            <consortium name="Ensembl"/>
        </authorList>
    </citation>
    <scope>IDENTIFICATION</scope>
</reference>
<sequence length="272" mass="30248">MGSLKILLLIIIIPCLALGQEIKSTFFSRCEKFKEYDCQKLWDLFEKAHVNKDPCNISVEAYDRLIAAAPFKPECNKAMLWSLTEKWVRELKASRPECFQPLLKTPLASVLEGLTWCGKEGSKDTFATMREPKDNCNIQCNSISDSDSADYAASASGHVTALLNGSTDPPFNPSGVFACVEVPKLDPKKVQRLNVVIISENKAKSTCSHTCLNKLKEMLKGGISYTCKEVSESQIDDCINNESILCADCFSGSWVVRPSVLSFIVLCFLFMF</sequence>
<gene>
    <name evidence="8" type="primary">LOC102077908</name>
</gene>